<protein>
    <submittedName>
        <fullName evidence="10">Unannotated protein</fullName>
    </submittedName>
</protein>
<feature type="transmembrane region" description="Helical" evidence="7">
    <location>
        <begin position="287"/>
        <end position="309"/>
    </location>
</feature>
<dbReference type="InterPro" id="IPR035906">
    <property type="entry name" value="MetI-like_sf"/>
</dbReference>
<evidence type="ECO:0000256" key="1">
    <source>
        <dbReference type="ARBA" id="ARBA00004651"/>
    </source>
</evidence>
<keyword evidence="5 7" id="KW-1133">Transmembrane helix</keyword>
<dbReference type="CDD" id="cd06261">
    <property type="entry name" value="TM_PBP2"/>
    <property type="match status" value="1"/>
</dbReference>
<dbReference type="GO" id="GO:0055085">
    <property type="term" value="P:transmembrane transport"/>
    <property type="evidence" value="ECO:0007669"/>
    <property type="project" value="InterPro"/>
</dbReference>
<dbReference type="Gene3D" id="1.10.3720.10">
    <property type="entry name" value="MetI-like"/>
    <property type="match status" value="1"/>
</dbReference>
<sequence length="316" mass="35160">MSWAIPTLILVTFLVYIALRLGTDPLQSYLRTNPRATRVKIAQYKAVNGLSSNYVLGYFHWLKNFVTFNWPRSIKGSREVWPELKDSLVNTIRLGSLATFVGVVIGLLVGMFAALKPGSRRDVAVNTVAFLGISIPPYISAVLFQLLFAVYWSRWFGHTLFPTSGVYPPGHTGFDLLLMLKHMALPTIVVAIQVVAVYSRYMRSSLLDVLNSDYMRTARSKGISERQILFKHGVRNALIPVVTIAALDIGSIIGGLIISENIFSYPGMGVYFLSAFATGDFPLLMPWMVLVVASTLLFNLVADVSYAFLDPRIRLD</sequence>
<evidence type="ECO:0000256" key="6">
    <source>
        <dbReference type="ARBA" id="ARBA00023136"/>
    </source>
</evidence>
<gene>
    <name evidence="9" type="ORF">UFOPK3573_00230</name>
    <name evidence="10" type="ORF">UFOPK3879_00532</name>
</gene>
<feature type="transmembrane region" description="Helical" evidence="7">
    <location>
        <begin position="176"/>
        <end position="198"/>
    </location>
</feature>
<dbReference type="PROSITE" id="PS50928">
    <property type="entry name" value="ABC_TM1"/>
    <property type="match status" value="1"/>
</dbReference>
<evidence type="ECO:0000256" key="2">
    <source>
        <dbReference type="ARBA" id="ARBA00022448"/>
    </source>
</evidence>
<organism evidence="10">
    <name type="scientific">freshwater metagenome</name>
    <dbReference type="NCBI Taxonomy" id="449393"/>
    <lineage>
        <taxon>unclassified sequences</taxon>
        <taxon>metagenomes</taxon>
        <taxon>ecological metagenomes</taxon>
    </lineage>
</organism>
<dbReference type="PANTHER" id="PTHR43163:SF6">
    <property type="entry name" value="DIPEPTIDE TRANSPORT SYSTEM PERMEASE PROTEIN DPPB-RELATED"/>
    <property type="match status" value="1"/>
</dbReference>
<proteinExistence type="predicted"/>
<feature type="transmembrane region" description="Helical" evidence="7">
    <location>
        <begin position="237"/>
        <end position="258"/>
    </location>
</feature>
<comment type="subcellular location">
    <subcellularLocation>
        <location evidence="1">Cell membrane</location>
        <topology evidence="1">Multi-pass membrane protein</topology>
    </subcellularLocation>
</comment>
<keyword evidence="2" id="KW-0813">Transport</keyword>
<dbReference type="PANTHER" id="PTHR43163">
    <property type="entry name" value="DIPEPTIDE TRANSPORT SYSTEM PERMEASE PROTEIN DPPB-RELATED"/>
    <property type="match status" value="1"/>
</dbReference>
<feature type="transmembrane region" description="Helical" evidence="7">
    <location>
        <begin position="127"/>
        <end position="152"/>
    </location>
</feature>
<dbReference type="InterPro" id="IPR000515">
    <property type="entry name" value="MetI-like"/>
</dbReference>
<evidence type="ECO:0000256" key="5">
    <source>
        <dbReference type="ARBA" id="ARBA00022989"/>
    </source>
</evidence>
<feature type="transmembrane region" description="Helical" evidence="7">
    <location>
        <begin position="94"/>
        <end position="115"/>
    </location>
</feature>
<feature type="domain" description="ABC transmembrane type-1" evidence="8">
    <location>
        <begin position="88"/>
        <end position="302"/>
    </location>
</feature>
<accession>A0A6J7KWA6</accession>
<evidence type="ECO:0000313" key="9">
    <source>
        <dbReference type="EMBL" id="CAB4893033.1"/>
    </source>
</evidence>
<dbReference type="Pfam" id="PF00528">
    <property type="entry name" value="BPD_transp_1"/>
    <property type="match status" value="1"/>
</dbReference>
<evidence type="ECO:0000259" key="8">
    <source>
        <dbReference type="PROSITE" id="PS50928"/>
    </source>
</evidence>
<keyword evidence="4 7" id="KW-0812">Transmembrane</keyword>
<dbReference type="EMBL" id="CAFBMJ010000008">
    <property type="protein sequence ID" value="CAB4893033.1"/>
    <property type="molecule type" value="Genomic_DNA"/>
</dbReference>
<keyword evidence="3" id="KW-1003">Cell membrane</keyword>
<name>A0A6J7KWA6_9ZZZZ</name>
<dbReference type="GO" id="GO:0005886">
    <property type="term" value="C:plasma membrane"/>
    <property type="evidence" value="ECO:0007669"/>
    <property type="project" value="UniProtKB-SubCell"/>
</dbReference>
<evidence type="ECO:0000256" key="7">
    <source>
        <dbReference type="SAM" id="Phobius"/>
    </source>
</evidence>
<evidence type="ECO:0000313" key="10">
    <source>
        <dbReference type="EMBL" id="CAB4959891.1"/>
    </source>
</evidence>
<evidence type="ECO:0000256" key="3">
    <source>
        <dbReference type="ARBA" id="ARBA00022475"/>
    </source>
</evidence>
<reference evidence="10" key="1">
    <citation type="submission" date="2020-05" db="EMBL/GenBank/DDBJ databases">
        <authorList>
            <person name="Chiriac C."/>
            <person name="Salcher M."/>
            <person name="Ghai R."/>
            <person name="Kavagutti S V."/>
        </authorList>
    </citation>
    <scope>NUCLEOTIDE SEQUENCE</scope>
</reference>
<dbReference type="SUPFAM" id="SSF161098">
    <property type="entry name" value="MetI-like"/>
    <property type="match status" value="1"/>
</dbReference>
<keyword evidence="6 7" id="KW-0472">Membrane</keyword>
<dbReference type="AlphaFoldDB" id="A0A6J7KWA6"/>
<evidence type="ECO:0000256" key="4">
    <source>
        <dbReference type="ARBA" id="ARBA00022692"/>
    </source>
</evidence>
<dbReference type="EMBL" id="CAFBNR010000017">
    <property type="protein sequence ID" value="CAB4959891.1"/>
    <property type="molecule type" value="Genomic_DNA"/>
</dbReference>